<dbReference type="SUPFAM" id="SSF52540">
    <property type="entry name" value="P-loop containing nucleoside triphosphate hydrolases"/>
    <property type="match status" value="1"/>
</dbReference>
<reference evidence="2" key="2">
    <citation type="submission" date="2025-09" db="UniProtKB">
        <authorList>
            <consortium name="Ensembl"/>
        </authorList>
    </citation>
    <scope>IDENTIFICATION</scope>
</reference>
<dbReference type="STRING" id="56723.ENSLBEP00000038147"/>
<dbReference type="PANTHER" id="PTHR32046:SF14">
    <property type="match status" value="1"/>
</dbReference>
<organism evidence="2 3">
    <name type="scientific">Labrus bergylta</name>
    <name type="common">ballan wrasse</name>
    <dbReference type="NCBI Taxonomy" id="56723"/>
    <lineage>
        <taxon>Eukaryota</taxon>
        <taxon>Metazoa</taxon>
        <taxon>Chordata</taxon>
        <taxon>Craniata</taxon>
        <taxon>Vertebrata</taxon>
        <taxon>Euteleostomi</taxon>
        <taxon>Actinopterygii</taxon>
        <taxon>Neopterygii</taxon>
        <taxon>Teleostei</taxon>
        <taxon>Neoteleostei</taxon>
        <taxon>Acanthomorphata</taxon>
        <taxon>Eupercaria</taxon>
        <taxon>Labriformes</taxon>
        <taxon>Labridae</taxon>
        <taxon>Labrus</taxon>
    </lineage>
</organism>
<accession>A0A3Q3GUM4</accession>
<dbReference type="Ensembl" id="ENSLBET00000039712.1">
    <property type="protein sequence ID" value="ENSLBEP00000038147.1"/>
    <property type="gene ID" value="ENSLBEG00000028432.1"/>
</dbReference>
<dbReference type="Gene3D" id="3.40.50.300">
    <property type="entry name" value="P-loop containing nucleotide triphosphate hydrolases"/>
    <property type="match status" value="1"/>
</dbReference>
<dbReference type="GeneTree" id="ENSGT00500000044904"/>
<name>A0A3Q3GUM4_9LABR</name>
<feature type="domain" description="Septin-type G" evidence="1">
    <location>
        <begin position="75"/>
        <end position="155"/>
    </location>
</feature>
<dbReference type="Proteomes" id="UP000261660">
    <property type="component" value="Unplaced"/>
</dbReference>
<proteinExistence type="predicted"/>
<sequence>MDGVVNYLKSAFHKSEKEECKHQLCSAVKKKSTPLDSSGPLSVYRTPLEENKINVAGCRWYNFGKEFDLNPKNRTIMVLGATGAGKSTLINGMINYILGVEWECPHRFKLVHEDPSKSQAESQTSEVTVYKVNHQEGFKIDYSVTIIDTPGFGDTRGIERDREITDQLRNLFSSQRGVSEIDAVCFVAPASLARLTPSQKYVFDSVLSIFGKDIAENIRVLVTFADGQQPPVLEAIKVADVPCPKTKTGLPIHFKFNNSEILDC</sequence>
<reference evidence="2" key="1">
    <citation type="submission" date="2025-08" db="UniProtKB">
        <authorList>
            <consortium name="Ensembl"/>
        </authorList>
    </citation>
    <scope>IDENTIFICATION</scope>
</reference>
<dbReference type="InParanoid" id="A0A3Q3GUM4"/>
<dbReference type="Pfam" id="PF00735">
    <property type="entry name" value="Septin"/>
    <property type="match status" value="1"/>
</dbReference>
<dbReference type="InterPro" id="IPR030379">
    <property type="entry name" value="G_SEPTIN_dom"/>
</dbReference>
<protein>
    <recommendedName>
        <fullName evidence="1">Septin-type G domain-containing protein</fullName>
    </recommendedName>
</protein>
<keyword evidence="3" id="KW-1185">Reference proteome</keyword>
<evidence type="ECO:0000259" key="1">
    <source>
        <dbReference type="Pfam" id="PF00735"/>
    </source>
</evidence>
<evidence type="ECO:0000313" key="3">
    <source>
        <dbReference type="Proteomes" id="UP000261660"/>
    </source>
</evidence>
<dbReference type="AlphaFoldDB" id="A0A3Q3GUM4"/>
<evidence type="ECO:0000313" key="2">
    <source>
        <dbReference type="Ensembl" id="ENSLBEP00000038147.1"/>
    </source>
</evidence>
<dbReference type="InterPro" id="IPR027417">
    <property type="entry name" value="P-loop_NTPase"/>
</dbReference>
<dbReference type="GO" id="GO:0005525">
    <property type="term" value="F:GTP binding"/>
    <property type="evidence" value="ECO:0007669"/>
    <property type="project" value="InterPro"/>
</dbReference>
<dbReference type="PANTHER" id="PTHR32046">
    <property type="entry name" value="G DOMAIN-CONTAINING PROTEIN"/>
    <property type="match status" value="1"/>
</dbReference>